<keyword evidence="2 4" id="KW-0328">Glycosyltransferase</keyword>
<dbReference type="CDD" id="cd03784">
    <property type="entry name" value="GT1_Gtf-like"/>
    <property type="match status" value="1"/>
</dbReference>
<dbReference type="InterPro" id="IPR002213">
    <property type="entry name" value="UDP_glucos_trans"/>
</dbReference>
<keyword evidence="5" id="KW-0732">Signal</keyword>
<reference evidence="6 7" key="1">
    <citation type="journal article" date="2024" name="Insects">
        <title>An Improved Chromosome-Level Genome Assembly of the Firefly Pyrocoelia pectoralis.</title>
        <authorList>
            <person name="Fu X."/>
            <person name="Meyer-Rochow V.B."/>
            <person name="Ballantyne L."/>
            <person name="Zhu X."/>
        </authorList>
    </citation>
    <scope>NUCLEOTIDE SEQUENCE [LARGE SCALE GENOMIC DNA]</scope>
    <source>
        <strain evidence="6">XCY_ONT2</strain>
    </source>
</reference>
<evidence type="ECO:0000256" key="5">
    <source>
        <dbReference type="RuleBase" id="RU362059"/>
    </source>
</evidence>
<dbReference type="EMBL" id="JAVRBK010000010">
    <property type="protein sequence ID" value="KAK5638238.1"/>
    <property type="molecule type" value="Genomic_DNA"/>
</dbReference>
<comment type="caution">
    <text evidence="6">The sequence shown here is derived from an EMBL/GenBank/DDBJ whole genome shotgun (WGS) entry which is preliminary data.</text>
</comment>
<keyword evidence="5" id="KW-0472">Membrane</keyword>
<dbReference type="EC" id="2.4.1.17" evidence="5"/>
<comment type="catalytic activity">
    <reaction evidence="5">
        <text>glucuronate acceptor + UDP-alpha-D-glucuronate = acceptor beta-D-glucuronoside + UDP + H(+)</text>
        <dbReference type="Rhea" id="RHEA:21032"/>
        <dbReference type="ChEBI" id="CHEBI:15378"/>
        <dbReference type="ChEBI" id="CHEBI:58052"/>
        <dbReference type="ChEBI" id="CHEBI:58223"/>
        <dbReference type="ChEBI" id="CHEBI:132367"/>
        <dbReference type="ChEBI" id="CHEBI:132368"/>
        <dbReference type="EC" id="2.4.1.17"/>
    </reaction>
</comment>
<evidence type="ECO:0000313" key="7">
    <source>
        <dbReference type="Proteomes" id="UP001329430"/>
    </source>
</evidence>
<proteinExistence type="inferred from homology"/>
<dbReference type="PANTHER" id="PTHR48043:SF159">
    <property type="entry name" value="EG:EG0003.4 PROTEIN-RELATED"/>
    <property type="match status" value="1"/>
</dbReference>
<evidence type="ECO:0000256" key="3">
    <source>
        <dbReference type="ARBA" id="ARBA00022679"/>
    </source>
</evidence>
<keyword evidence="3 4" id="KW-0808">Transferase</keyword>
<feature type="signal peptide" evidence="5">
    <location>
        <begin position="1"/>
        <end position="17"/>
    </location>
</feature>
<dbReference type="AlphaFoldDB" id="A0AAN7V2G3"/>
<evidence type="ECO:0000256" key="2">
    <source>
        <dbReference type="ARBA" id="ARBA00022676"/>
    </source>
</evidence>
<evidence type="ECO:0000256" key="4">
    <source>
        <dbReference type="RuleBase" id="RU003718"/>
    </source>
</evidence>
<comment type="subcellular location">
    <subcellularLocation>
        <location evidence="5">Membrane</location>
        <topology evidence="5">Single-pass membrane protein</topology>
    </subcellularLocation>
</comment>
<sequence>MVVLFISFLAIISSGDSARILGVIPIPSYSHQVVFQPLWRELSLRGHQVTTLTTDPINDPSLINLTEIDLGFSYDVWNEAVKSVGGIQSNILKTMRIIESGVSIARTQLRHPLVQDLLENNNITFDLVMVEYYMPSALVFAKRFNCPYIGVVSMDAHSASLKLAGNPTHPILYPNNLLSVKDSLTLFDRIKSVVFSLIFEVYINYIYYSHHQEVVETIFGNHYPPLRDIARNVSLLFINSDPIFDKVKPLVPTVIQIGGGLSRKASKPLSRKLQKILDVSSAGVVYFSLGSNVKSKDLPNDTINTVLATFAELPYTILWKFESGDLPNKSRNVYVEKWFPQLEVLKHPNIKLFITQGGLQSIEEAIYTQIPMVGMPFFGDQFYNVKKMVKMGFGLIVDHTTLKIEELNSTIMEVIQNPKYKEKLKELSELVLDQPMTGLERAVWWREYVIRHKGATHLRSPLLDIPFYQYYLLDVITVLLLLLALVVYIVKVSITVMSIPVRRFYSKVKRR</sequence>
<gene>
    <name evidence="6" type="ORF">RI129_012533</name>
</gene>
<dbReference type="InterPro" id="IPR035595">
    <property type="entry name" value="UDP_glycos_trans_CS"/>
</dbReference>
<dbReference type="GO" id="GO:0015020">
    <property type="term" value="F:glucuronosyltransferase activity"/>
    <property type="evidence" value="ECO:0007669"/>
    <property type="project" value="UniProtKB-EC"/>
</dbReference>
<dbReference type="PROSITE" id="PS00375">
    <property type="entry name" value="UDPGT"/>
    <property type="match status" value="1"/>
</dbReference>
<dbReference type="InterPro" id="IPR050271">
    <property type="entry name" value="UDP-glycosyltransferase"/>
</dbReference>
<keyword evidence="5" id="KW-1133">Transmembrane helix</keyword>
<name>A0AAN7V2G3_9COLE</name>
<dbReference type="Proteomes" id="UP001329430">
    <property type="component" value="Chromosome 10"/>
</dbReference>
<feature type="chain" id="PRO_5042673590" description="UDP-glucuronosyltransferase" evidence="5">
    <location>
        <begin position="18"/>
        <end position="511"/>
    </location>
</feature>
<keyword evidence="5" id="KW-0812">Transmembrane</keyword>
<dbReference type="PANTHER" id="PTHR48043">
    <property type="entry name" value="EG:EG0003.4 PROTEIN-RELATED"/>
    <property type="match status" value="1"/>
</dbReference>
<dbReference type="GO" id="GO:0016020">
    <property type="term" value="C:membrane"/>
    <property type="evidence" value="ECO:0007669"/>
    <property type="project" value="UniProtKB-SubCell"/>
</dbReference>
<evidence type="ECO:0000313" key="6">
    <source>
        <dbReference type="EMBL" id="KAK5638238.1"/>
    </source>
</evidence>
<keyword evidence="7" id="KW-1185">Reference proteome</keyword>
<dbReference type="FunFam" id="3.40.50.2000:FF:000050">
    <property type="entry name" value="UDP-glucuronosyltransferase"/>
    <property type="match status" value="1"/>
</dbReference>
<protein>
    <recommendedName>
        <fullName evidence="5">UDP-glucuronosyltransferase</fullName>
        <ecNumber evidence="5">2.4.1.17</ecNumber>
    </recommendedName>
</protein>
<dbReference type="Pfam" id="PF00201">
    <property type="entry name" value="UDPGT"/>
    <property type="match status" value="1"/>
</dbReference>
<dbReference type="Gene3D" id="3.40.50.2000">
    <property type="entry name" value="Glycogen Phosphorylase B"/>
    <property type="match status" value="2"/>
</dbReference>
<organism evidence="6 7">
    <name type="scientific">Pyrocoelia pectoralis</name>
    <dbReference type="NCBI Taxonomy" id="417401"/>
    <lineage>
        <taxon>Eukaryota</taxon>
        <taxon>Metazoa</taxon>
        <taxon>Ecdysozoa</taxon>
        <taxon>Arthropoda</taxon>
        <taxon>Hexapoda</taxon>
        <taxon>Insecta</taxon>
        <taxon>Pterygota</taxon>
        <taxon>Neoptera</taxon>
        <taxon>Endopterygota</taxon>
        <taxon>Coleoptera</taxon>
        <taxon>Polyphaga</taxon>
        <taxon>Elateriformia</taxon>
        <taxon>Elateroidea</taxon>
        <taxon>Lampyridae</taxon>
        <taxon>Lampyrinae</taxon>
        <taxon>Pyrocoelia</taxon>
    </lineage>
</organism>
<dbReference type="SUPFAM" id="SSF53756">
    <property type="entry name" value="UDP-Glycosyltransferase/glycogen phosphorylase"/>
    <property type="match status" value="1"/>
</dbReference>
<evidence type="ECO:0000256" key="1">
    <source>
        <dbReference type="ARBA" id="ARBA00009995"/>
    </source>
</evidence>
<accession>A0AAN7V2G3</accession>
<comment type="similarity">
    <text evidence="1 4">Belongs to the UDP-glycosyltransferase family.</text>
</comment>
<feature type="transmembrane region" description="Helical" evidence="5">
    <location>
        <begin position="468"/>
        <end position="501"/>
    </location>
</feature>